<gene>
    <name evidence="1" type="ORF">GCM10012278_39630</name>
</gene>
<dbReference type="AlphaFoldDB" id="A0A918E6F8"/>
<evidence type="ECO:0000313" key="2">
    <source>
        <dbReference type="Proteomes" id="UP000660745"/>
    </source>
</evidence>
<name>A0A918E6F8_9ACTN</name>
<reference evidence="1" key="2">
    <citation type="submission" date="2020-09" db="EMBL/GenBank/DDBJ databases">
        <authorList>
            <person name="Sun Q."/>
            <person name="Zhou Y."/>
        </authorList>
    </citation>
    <scope>NUCLEOTIDE SEQUENCE</scope>
    <source>
        <strain evidence="1">CGMCC 4.7430</strain>
    </source>
</reference>
<evidence type="ECO:0000313" key="1">
    <source>
        <dbReference type="EMBL" id="GGP08333.1"/>
    </source>
</evidence>
<reference evidence="1" key="1">
    <citation type="journal article" date="2014" name="Int. J. Syst. Evol. Microbiol.">
        <title>Complete genome sequence of Corynebacterium casei LMG S-19264T (=DSM 44701T), isolated from a smear-ripened cheese.</title>
        <authorList>
            <consortium name="US DOE Joint Genome Institute (JGI-PGF)"/>
            <person name="Walter F."/>
            <person name="Albersmeier A."/>
            <person name="Kalinowski J."/>
            <person name="Ruckert C."/>
        </authorList>
    </citation>
    <scope>NUCLEOTIDE SEQUENCE</scope>
    <source>
        <strain evidence="1">CGMCC 4.7430</strain>
    </source>
</reference>
<dbReference type="Proteomes" id="UP000660745">
    <property type="component" value="Unassembled WGS sequence"/>
</dbReference>
<proteinExistence type="predicted"/>
<comment type="caution">
    <text evidence="1">The sequence shown here is derived from an EMBL/GenBank/DDBJ whole genome shotgun (WGS) entry which is preliminary data.</text>
</comment>
<protein>
    <submittedName>
        <fullName evidence="1">Uncharacterized protein</fullName>
    </submittedName>
</protein>
<accession>A0A918E6F8</accession>
<organism evidence="1 2">
    <name type="scientific">Nonomuraea glycinis</name>
    <dbReference type="NCBI Taxonomy" id="2047744"/>
    <lineage>
        <taxon>Bacteria</taxon>
        <taxon>Bacillati</taxon>
        <taxon>Actinomycetota</taxon>
        <taxon>Actinomycetes</taxon>
        <taxon>Streptosporangiales</taxon>
        <taxon>Streptosporangiaceae</taxon>
        <taxon>Nonomuraea</taxon>
    </lineage>
</organism>
<keyword evidence="2" id="KW-1185">Reference proteome</keyword>
<sequence length="80" mass="8954">MIDKPEWSPYAATGVRLRVIEMSCCGLYQLRREGGVHLVTHRKSYAAAWQEIARGPALAARNIFRELVAQHLAATQNHAP</sequence>
<dbReference type="EMBL" id="BMNK01000006">
    <property type="protein sequence ID" value="GGP08333.1"/>
    <property type="molecule type" value="Genomic_DNA"/>
</dbReference>
<dbReference type="RefSeq" id="WP_189140114.1">
    <property type="nucleotide sequence ID" value="NZ_BMNK01000006.1"/>
</dbReference>